<dbReference type="PROSITE" id="PS50853">
    <property type="entry name" value="FN3"/>
    <property type="match status" value="1"/>
</dbReference>
<dbReference type="Gene3D" id="2.60.40.10">
    <property type="entry name" value="Immunoglobulins"/>
    <property type="match status" value="1"/>
</dbReference>
<dbReference type="InterPro" id="IPR013783">
    <property type="entry name" value="Ig-like_fold"/>
</dbReference>
<keyword evidence="4" id="KW-1185">Reference proteome</keyword>
<feature type="signal peptide" evidence="1">
    <location>
        <begin position="1"/>
        <end position="20"/>
    </location>
</feature>
<dbReference type="EMBL" id="NCKW01007115">
    <property type="protein sequence ID" value="POM70339.1"/>
    <property type="molecule type" value="Genomic_DNA"/>
</dbReference>
<dbReference type="SUPFAM" id="SSF49265">
    <property type="entry name" value="Fibronectin type III"/>
    <property type="match status" value="1"/>
</dbReference>
<dbReference type="InterPro" id="IPR036116">
    <property type="entry name" value="FN3_sf"/>
</dbReference>
<evidence type="ECO:0000256" key="1">
    <source>
        <dbReference type="SAM" id="SignalP"/>
    </source>
</evidence>
<feature type="chain" id="PRO_5015155715" evidence="1">
    <location>
        <begin position="21"/>
        <end position="85"/>
    </location>
</feature>
<name>A0A2P4XXY4_9STRA</name>
<organism evidence="3 4">
    <name type="scientific">Phytophthora palmivora</name>
    <dbReference type="NCBI Taxonomy" id="4796"/>
    <lineage>
        <taxon>Eukaryota</taxon>
        <taxon>Sar</taxon>
        <taxon>Stramenopiles</taxon>
        <taxon>Oomycota</taxon>
        <taxon>Peronosporomycetes</taxon>
        <taxon>Peronosporales</taxon>
        <taxon>Peronosporaceae</taxon>
        <taxon>Phytophthora</taxon>
    </lineage>
</organism>
<protein>
    <submittedName>
        <fullName evidence="3">Titin isoform N2-B</fullName>
    </submittedName>
</protein>
<dbReference type="AlphaFoldDB" id="A0A2P4XXY4"/>
<comment type="caution">
    <text evidence="3">The sequence shown here is derived from an EMBL/GenBank/DDBJ whole genome shotgun (WGS) entry which is preliminary data.</text>
</comment>
<dbReference type="Proteomes" id="UP000237271">
    <property type="component" value="Unassembled WGS sequence"/>
</dbReference>
<gene>
    <name evidence="3" type="ORF">PHPALM_13236</name>
</gene>
<feature type="domain" description="Fibronectin type-III" evidence="2">
    <location>
        <begin position="27"/>
        <end position="85"/>
    </location>
</feature>
<dbReference type="OrthoDB" id="504170at2759"/>
<sequence>MWRLLAATLLALAVFPITDADVSVPSAPLNVALGVLGPDALAVEWEPPATDGGAPVSAYLVEWDPDPGVREVQVVQARSNTDDHD</sequence>
<evidence type="ECO:0000259" key="2">
    <source>
        <dbReference type="PROSITE" id="PS50853"/>
    </source>
</evidence>
<reference evidence="3 4" key="1">
    <citation type="journal article" date="2017" name="Genome Biol. Evol.">
        <title>Phytophthora megakarya and P. palmivora, closely related causal agents of cacao black pod rot, underwent increases in genome sizes and gene numbers by different mechanisms.</title>
        <authorList>
            <person name="Ali S.S."/>
            <person name="Shao J."/>
            <person name="Lary D.J."/>
            <person name="Kronmiller B."/>
            <person name="Shen D."/>
            <person name="Strem M.D."/>
            <person name="Amoako-Attah I."/>
            <person name="Akrofi A.Y."/>
            <person name="Begoude B.A."/>
            <person name="Ten Hoopen G.M."/>
            <person name="Coulibaly K."/>
            <person name="Kebe B.I."/>
            <person name="Melnick R.L."/>
            <person name="Guiltinan M.J."/>
            <person name="Tyler B.M."/>
            <person name="Meinhardt L.W."/>
            <person name="Bailey B.A."/>
        </authorList>
    </citation>
    <scope>NUCLEOTIDE SEQUENCE [LARGE SCALE GENOMIC DNA]</scope>
    <source>
        <strain evidence="4">sbr112.9</strain>
    </source>
</reference>
<accession>A0A2P4XXY4</accession>
<evidence type="ECO:0000313" key="3">
    <source>
        <dbReference type="EMBL" id="POM70339.1"/>
    </source>
</evidence>
<keyword evidence="1" id="KW-0732">Signal</keyword>
<evidence type="ECO:0000313" key="4">
    <source>
        <dbReference type="Proteomes" id="UP000237271"/>
    </source>
</evidence>
<dbReference type="InterPro" id="IPR003961">
    <property type="entry name" value="FN3_dom"/>
</dbReference>
<dbReference type="CDD" id="cd00063">
    <property type="entry name" value="FN3"/>
    <property type="match status" value="1"/>
</dbReference>
<proteinExistence type="predicted"/>